<sequence length="231" mass="25697">STKTRPYQPASWSSFLHVGPTSKLRYKKEGTNQMNQARRMQQGFKSGQVLFGRLSCLLAARSLPWQTLETGNQLCDWLEVWGEVFPQSPVMPRSLRREQQRSVPFDLIPGGPDSMGRLLPLLLSDPVPGRFEEDPQPVPILEELKAEHPPPRFPVPVCGRVRGRTTLICRASAAPLQVSRAPLQSTAARLYHLTGLLDLVWTSITGLAIIGVLRGLLELRAELCACLSAWP</sequence>
<dbReference type="Proteomes" id="UP001311232">
    <property type="component" value="Unassembled WGS sequence"/>
</dbReference>
<evidence type="ECO:0000313" key="2">
    <source>
        <dbReference type="Proteomes" id="UP001311232"/>
    </source>
</evidence>
<evidence type="ECO:0000313" key="1">
    <source>
        <dbReference type="EMBL" id="KAK5615990.1"/>
    </source>
</evidence>
<feature type="non-terminal residue" evidence="1">
    <location>
        <position position="231"/>
    </location>
</feature>
<organism evidence="1 2">
    <name type="scientific">Crenichthys baileyi</name>
    <name type="common">White River springfish</name>
    <dbReference type="NCBI Taxonomy" id="28760"/>
    <lineage>
        <taxon>Eukaryota</taxon>
        <taxon>Metazoa</taxon>
        <taxon>Chordata</taxon>
        <taxon>Craniata</taxon>
        <taxon>Vertebrata</taxon>
        <taxon>Euteleostomi</taxon>
        <taxon>Actinopterygii</taxon>
        <taxon>Neopterygii</taxon>
        <taxon>Teleostei</taxon>
        <taxon>Neoteleostei</taxon>
        <taxon>Acanthomorphata</taxon>
        <taxon>Ovalentaria</taxon>
        <taxon>Atherinomorphae</taxon>
        <taxon>Cyprinodontiformes</taxon>
        <taxon>Goodeidae</taxon>
        <taxon>Crenichthys</taxon>
    </lineage>
</organism>
<proteinExistence type="predicted"/>
<gene>
    <name evidence="1" type="ORF">CRENBAI_019226</name>
</gene>
<accession>A0AAV9S3W1</accession>
<dbReference type="AlphaFoldDB" id="A0AAV9S3W1"/>
<name>A0AAV9S3W1_9TELE</name>
<feature type="non-terminal residue" evidence="1">
    <location>
        <position position="1"/>
    </location>
</feature>
<comment type="caution">
    <text evidence="1">The sequence shown here is derived from an EMBL/GenBank/DDBJ whole genome shotgun (WGS) entry which is preliminary data.</text>
</comment>
<protein>
    <submittedName>
        <fullName evidence="1">Uncharacterized protein</fullName>
    </submittedName>
</protein>
<keyword evidence="2" id="KW-1185">Reference proteome</keyword>
<dbReference type="EMBL" id="JAHHUM010000913">
    <property type="protein sequence ID" value="KAK5615990.1"/>
    <property type="molecule type" value="Genomic_DNA"/>
</dbReference>
<reference evidence="1 2" key="1">
    <citation type="submission" date="2021-06" db="EMBL/GenBank/DDBJ databases">
        <authorList>
            <person name="Palmer J.M."/>
        </authorList>
    </citation>
    <scope>NUCLEOTIDE SEQUENCE [LARGE SCALE GENOMIC DNA]</scope>
    <source>
        <strain evidence="1 2">MEX-2019</strain>
        <tissue evidence="1">Muscle</tissue>
    </source>
</reference>